<dbReference type="RefSeq" id="WP_133076236.1">
    <property type="nucleotide sequence ID" value="NZ_DYTS01000501.1"/>
</dbReference>
<gene>
    <name evidence="11" type="ORF">K8W20_29790</name>
</gene>
<dbReference type="SMART" id="SM00387">
    <property type="entry name" value="HATPase_c"/>
    <property type="match status" value="2"/>
</dbReference>
<dbReference type="PRINTS" id="PR00344">
    <property type="entry name" value="BCTRLSENSOR"/>
</dbReference>
<proteinExistence type="predicted"/>
<dbReference type="EC" id="2.7.13.3" evidence="2"/>
<dbReference type="PANTHER" id="PTHR43547:SF2">
    <property type="entry name" value="HYBRID SIGNAL TRANSDUCTION HISTIDINE KINASE C"/>
    <property type="match status" value="1"/>
</dbReference>
<dbReference type="EMBL" id="DYTS01000501">
    <property type="protein sequence ID" value="HJH22878.1"/>
    <property type="molecule type" value="Genomic_DNA"/>
</dbReference>
<dbReference type="InterPro" id="IPR001610">
    <property type="entry name" value="PAC"/>
</dbReference>
<evidence type="ECO:0000256" key="3">
    <source>
        <dbReference type="ARBA" id="ARBA00022553"/>
    </source>
</evidence>
<evidence type="ECO:0000256" key="2">
    <source>
        <dbReference type="ARBA" id="ARBA00012438"/>
    </source>
</evidence>
<dbReference type="GO" id="GO:0000155">
    <property type="term" value="F:phosphorelay sensor kinase activity"/>
    <property type="evidence" value="ECO:0007669"/>
    <property type="project" value="InterPro"/>
</dbReference>
<evidence type="ECO:0000259" key="8">
    <source>
        <dbReference type="PROSITE" id="PS50110"/>
    </source>
</evidence>
<dbReference type="InterPro" id="IPR036890">
    <property type="entry name" value="HATPase_C_sf"/>
</dbReference>
<evidence type="ECO:0000256" key="6">
    <source>
        <dbReference type="SAM" id="Coils"/>
    </source>
</evidence>
<dbReference type="InterPro" id="IPR013655">
    <property type="entry name" value="PAS_fold_3"/>
</dbReference>
<dbReference type="SMART" id="SM00091">
    <property type="entry name" value="PAS"/>
    <property type="match status" value="2"/>
</dbReference>
<keyword evidence="6" id="KW-0175">Coiled coil</keyword>
<dbReference type="Pfam" id="PF00072">
    <property type="entry name" value="Response_reg"/>
    <property type="match status" value="1"/>
</dbReference>
<evidence type="ECO:0000259" key="7">
    <source>
        <dbReference type="PROSITE" id="PS50109"/>
    </source>
</evidence>
<dbReference type="AlphaFoldDB" id="A0A921NPB5"/>
<feature type="domain" description="PAC" evidence="10">
    <location>
        <begin position="681"/>
        <end position="733"/>
    </location>
</feature>
<evidence type="ECO:0000256" key="5">
    <source>
        <dbReference type="PROSITE-ProRule" id="PRU00169"/>
    </source>
</evidence>
<dbReference type="SUPFAM" id="SSF55874">
    <property type="entry name" value="ATPase domain of HSP90 chaperone/DNA topoisomerase II/histidine kinase"/>
    <property type="match status" value="2"/>
</dbReference>
<feature type="domain" description="Histidine kinase" evidence="7">
    <location>
        <begin position="753"/>
        <end position="972"/>
    </location>
</feature>
<accession>A0A921NPB5</accession>
<evidence type="ECO:0000259" key="9">
    <source>
        <dbReference type="PROSITE" id="PS50112"/>
    </source>
</evidence>
<dbReference type="PROSITE" id="PS50113">
    <property type="entry name" value="PAC"/>
    <property type="match status" value="2"/>
</dbReference>
<dbReference type="CDD" id="cd00082">
    <property type="entry name" value="HisKA"/>
    <property type="match status" value="2"/>
</dbReference>
<reference evidence="11" key="1">
    <citation type="journal article" date="2021" name="PeerJ">
        <title>Extensive microbial diversity within the chicken gut microbiome revealed by metagenomics and culture.</title>
        <authorList>
            <person name="Gilroy R."/>
            <person name="Ravi A."/>
            <person name="Getino M."/>
            <person name="Pursley I."/>
            <person name="Horton D.L."/>
            <person name="Alikhan N.F."/>
            <person name="Baker D."/>
            <person name="Gharbi K."/>
            <person name="Hall N."/>
            <person name="Watson M."/>
            <person name="Adriaenssens E.M."/>
            <person name="Foster-Nyarko E."/>
            <person name="Jarju S."/>
            <person name="Secka A."/>
            <person name="Antonio M."/>
            <person name="Oren A."/>
            <person name="Chaudhuri R.R."/>
            <person name="La Ragione R."/>
            <person name="Hildebrand F."/>
            <person name="Pallen M.J."/>
        </authorList>
    </citation>
    <scope>NUCLEOTIDE SEQUENCE</scope>
    <source>
        <strain evidence="11">ChiSjej2B20-17149</strain>
    </source>
</reference>
<dbReference type="Gene3D" id="3.30.450.20">
    <property type="entry name" value="PAS domain"/>
    <property type="match status" value="2"/>
</dbReference>
<dbReference type="SUPFAM" id="SSF47384">
    <property type="entry name" value="Homodimeric domain of signal transducing histidine kinase"/>
    <property type="match status" value="2"/>
</dbReference>
<dbReference type="SMART" id="SM00388">
    <property type="entry name" value="HisKA"/>
    <property type="match status" value="2"/>
</dbReference>
<evidence type="ECO:0000259" key="10">
    <source>
        <dbReference type="PROSITE" id="PS50113"/>
    </source>
</evidence>
<dbReference type="Gene3D" id="1.10.287.130">
    <property type="match status" value="2"/>
</dbReference>
<keyword evidence="4" id="KW-0808">Transferase</keyword>
<dbReference type="InterPro" id="IPR013656">
    <property type="entry name" value="PAS_4"/>
</dbReference>
<dbReference type="PROSITE" id="PS50109">
    <property type="entry name" value="HIS_KIN"/>
    <property type="match status" value="2"/>
</dbReference>
<dbReference type="InterPro" id="IPR001789">
    <property type="entry name" value="Sig_transdc_resp-reg_receiver"/>
</dbReference>
<dbReference type="SUPFAM" id="SSF55785">
    <property type="entry name" value="PYP-like sensor domain (PAS domain)"/>
    <property type="match status" value="2"/>
</dbReference>
<dbReference type="InterPro" id="IPR035965">
    <property type="entry name" value="PAS-like_dom_sf"/>
</dbReference>
<feature type="modified residue" description="4-aspartylphosphate" evidence="5">
    <location>
        <position position="496"/>
    </location>
</feature>
<dbReference type="Proteomes" id="UP000752172">
    <property type="component" value="Unassembled WGS sequence"/>
</dbReference>
<comment type="catalytic activity">
    <reaction evidence="1">
        <text>ATP + protein L-histidine = ADP + protein N-phospho-L-histidine.</text>
        <dbReference type="EC" id="2.7.13.3"/>
    </reaction>
</comment>
<feature type="domain" description="PAC" evidence="10">
    <location>
        <begin position="108"/>
        <end position="162"/>
    </location>
</feature>
<evidence type="ECO:0000256" key="1">
    <source>
        <dbReference type="ARBA" id="ARBA00000085"/>
    </source>
</evidence>
<dbReference type="Gene3D" id="3.40.50.2300">
    <property type="match status" value="1"/>
</dbReference>
<dbReference type="PANTHER" id="PTHR43547">
    <property type="entry name" value="TWO-COMPONENT HISTIDINE KINASE"/>
    <property type="match status" value="1"/>
</dbReference>
<feature type="domain" description="PAS" evidence="9">
    <location>
        <begin position="607"/>
        <end position="677"/>
    </location>
</feature>
<dbReference type="InterPro" id="IPR003661">
    <property type="entry name" value="HisK_dim/P_dom"/>
</dbReference>
<dbReference type="Pfam" id="PF02518">
    <property type="entry name" value="HATPase_c"/>
    <property type="match status" value="2"/>
</dbReference>
<evidence type="ECO:0000313" key="11">
    <source>
        <dbReference type="EMBL" id="HJH22878.1"/>
    </source>
</evidence>
<dbReference type="InterPro" id="IPR003594">
    <property type="entry name" value="HATPase_dom"/>
</dbReference>
<keyword evidence="4" id="KW-0418">Kinase</keyword>
<dbReference type="InterPro" id="IPR036097">
    <property type="entry name" value="HisK_dim/P_sf"/>
</dbReference>
<name>A0A921NPB5_9PSED</name>
<dbReference type="Pfam" id="PF08448">
    <property type="entry name" value="PAS_4"/>
    <property type="match status" value="1"/>
</dbReference>
<dbReference type="InterPro" id="IPR011006">
    <property type="entry name" value="CheY-like_superfamily"/>
</dbReference>
<dbReference type="SUPFAM" id="SSF52172">
    <property type="entry name" value="CheY-like"/>
    <property type="match status" value="1"/>
</dbReference>
<dbReference type="SMART" id="SM00086">
    <property type="entry name" value="PAC"/>
    <property type="match status" value="2"/>
</dbReference>
<dbReference type="Gene3D" id="3.30.565.10">
    <property type="entry name" value="Histidine kinase-like ATPase, C-terminal domain"/>
    <property type="match status" value="2"/>
</dbReference>
<dbReference type="SMART" id="SM00448">
    <property type="entry name" value="REC"/>
    <property type="match status" value="1"/>
</dbReference>
<protein>
    <recommendedName>
        <fullName evidence="2">histidine kinase</fullName>
        <ecNumber evidence="2">2.7.13.3</ecNumber>
    </recommendedName>
</protein>
<dbReference type="InterPro" id="IPR000014">
    <property type="entry name" value="PAS"/>
</dbReference>
<evidence type="ECO:0000256" key="4">
    <source>
        <dbReference type="ARBA" id="ARBA00022777"/>
    </source>
</evidence>
<dbReference type="FunFam" id="1.10.287.130:FF:000045">
    <property type="entry name" value="Two-component system sensor histidine kinase/response regulator"/>
    <property type="match status" value="1"/>
</dbReference>
<comment type="caution">
    <text evidence="11">The sequence shown here is derived from an EMBL/GenBank/DDBJ whole genome shotgun (WGS) entry which is preliminary data.</text>
</comment>
<dbReference type="PROSITE" id="PS50110">
    <property type="entry name" value="RESPONSE_REGULATORY"/>
    <property type="match status" value="1"/>
</dbReference>
<dbReference type="InterPro" id="IPR005467">
    <property type="entry name" value="His_kinase_dom"/>
</dbReference>
<feature type="domain" description="Histidine kinase" evidence="7">
    <location>
        <begin position="187"/>
        <end position="405"/>
    </location>
</feature>
<dbReference type="InterPro" id="IPR004358">
    <property type="entry name" value="Sig_transdc_His_kin-like_C"/>
</dbReference>
<dbReference type="NCBIfam" id="TIGR00229">
    <property type="entry name" value="sensory_box"/>
    <property type="match status" value="2"/>
</dbReference>
<feature type="domain" description="Response regulatory" evidence="8">
    <location>
        <begin position="448"/>
        <end position="563"/>
    </location>
</feature>
<reference evidence="11" key="2">
    <citation type="submission" date="2021-09" db="EMBL/GenBank/DDBJ databases">
        <authorList>
            <person name="Gilroy R."/>
        </authorList>
    </citation>
    <scope>NUCLEOTIDE SEQUENCE</scope>
    <source>
        <strain evidence="11">ChiSjej2B20-17149</strain>
    </source>
</reference>
<sequence>MLKVNRELFRQKSQLCVGNVVLSEQDDLQSQREKMARIILDQMYHFAGLLDKNGMILEINLPALEGAGVRIDDVRGKPFWEARWFALSQESQMLQKQFVQRVAGGEFIRCDLEVYGEASGESTIITDYSLTPVRDNDGEVVFLLAEGRNITAKKQIELEIARKNEELEKLVLQVQDLDIQKNRFFSNLSHELRTPLSLILGPLDELLASGEGLSSRQRTDIASIRRNTVRMLTLVNELLDLAKIDAHKMQLNYTRVDMVALTRDVASHFEAHALQRQIVCAVHAGAPLEVEVDADKIGQVIFNLLSNAFRATPDGGRISCSLEQSAGTRWLLNVCDSGPGIPAPQRERIFERFQQGEGELITPQVGSGLGLAIVREFVDLHGGIVTANDASGGGALFQVELPIHAPSEARVQQSPQLVTKMRQLLLDSAIPVELSVEGKQAEYTDRAKILIVDDNPDMRQLISRVLGNEFQVCTAADGNEGLEAMSQVVPDLVITDLMMPGLSGDQMVRRMRLVPALAQIPVLVLSARADEELRLTLLSELVQDYVTKPFFIPELLSRVRNLVMMRKARLALQSELETHTADLVQLTGELISGRRALQRSFEAQQKSEQRWRAIYENSAIGIAVVDLQWHFLTCNPAFCQMLGYKPDELQGVSLLELTHPDDRVITDERMSALLAGELSEYRYQKRFLHKSGRSVWTQSSVSVMPGSGDSPPSLIGVVEDIDRRKLAEYALEKSREELARVVRVTTMGELAASITHEVNQPLAAILANGNACRRWLETDPPNQEEAMKSVLSIVRDSRRAAEVVVRIRKFLKRGETVHEALDFKVLVESVLDFLRETLRMQEIALRTELPENLPLVLVDGIQIQQVILNLVMNAIEAMQPPRPHPPMLTLRAGIAGDTGGVYLSVEDTGKGIDAGQREKIFDAFYTTKTQGLGMGLAICRSIMEAHGGQLRLVDPLASIPGSIFQIVIPTAIGGTE</sequence>
<feature type="coiled-coil region" evidence="6">
    <location>
        <begin position="153"/>
        <end position="180"/>
    </location>
</feature>
<dbReference type="PROSITE" id="PS50112">
    <property type="entry name" value="PAS"/>
    <property type="match status" value="1"/>
</dbReference>
<organism evidence="11 12">
    <name type="scientific">Pseudomonas lactis</name>
    <dbReference type="NCBI Taxonomy" id="1615674"/>
    <lineage>
        <taxon>Bacteria</taxon>
        <taxon>Pseudomonadati</taxon>
        <taxon>Pseudomonadota</taxon>
        <taxon>Gammaproteobacteria</taxon>
        <taxon>Pseudomonadales</taxon>
        <taxon>Pseudomonadaceae</taxon>
        <taxon>Pseudomonas</taxon>
    </lineage>
</organism>
<dbReference type="Pfam" id="PF08447">
    <property type="entry name" value="PAS_3"/>
    <property type="match status" value="1"/>
</dbReference>
<dbReference type="FunFam" id="3.30.450.20:FF:000155">
    <property type="entry name" value="Sensor histidine kinase TodS"/>
    <property type="match status" value="1"/>
</dbReference>
<dbReference type="CDD" id="cd00130">
    <property type="entry name" value="PAS"/>
    <property type="match status" value="2"/>
</dbReference>
<keyword evidence="3 5" id="KW-0597">Phosphoprotein</keyword>
<dbReference type="Pfam" id="PF00512">
    <property type="entry name" value="HisKA"/>
    <property type="match status" value="2"/>
</dbReference>
<evidence type="ECO:0000313" key="12">
    <source>
        <dbReference type="Proteomes" id="UP000752172"/>
    </source>
</evidence>
<dbReference type="InterPro" id="IPR000700">
    <property type="entry name" value="PAS-assoc_C"/>
</dbReference>